<dbReference type="InterPro" id="IPR029026">
    <property type="entry name" value="tRNA_m1G_MTases_N"/>
</dbReference>
<comment type="caution">
    <text evidence="4">The sequence shown here is derived from an EMBL/GenBank/DDBJ whole genome shotgun (WGS) entry which is preliminary data.</text>
</comment>
<dbReference type="Pfam" id="PF00588">
    <property type="entry name" value="SpoU_methylase"/>
    <property type="match status" value="1"/>
</dbReference>
<dbReference type="GO" id="GO:0006396">
    <property type="term" value="P:RNA processing"/>
    <property type="evidence" value="ECO:0007669"/>
    <property type="project" value="InterPro"/>
</dbReference>
<reference evidence="4 5" key="1">
    <citation type="submission" date="2018-08" db="EMBL/GenBank/DDBJ databases">
        <title>Henriciella mobilis sp. nov., isolated from seawater.</title>
        <authorList>
            <person name="Cheng H."/>
            <person name="Wu Y.-H."/>
            <person name="Xu X.-W."/>
            <person name="Guo L.-L."/>
        </authorList>
    </citation>
    <scope>NUCLEOTIDE SEQUENCE [LARGE SCALE GENOMIC DNA]</scope>
    <source>
        <strain evidence="4 5">CCUG66934</strain>
    </source>
</reference>
<dbReference type="OrthoDB" id="9785673at2"/>
<keyword evidence="5" id="KW-1185">Reference proteome</keyword>
<dbReference type="InterPro" id="IPR029064">
    <property type="entry name" value="Ribosomal_eL30-like_sf"/>
</dbReference>
<dbReference type="SUPFAM" id="SSF55315">
    <property type="entry name" value="L30e-like"/>
    <property type="match status" value="1"/>
</dbReference>
<dbReference type="InterPro" id="IPR013123">
    <property type="entry name" value="SpoU_subst-bd"/>
</dbReference>
<evidence type="ECO:0000256" key="2">
    <source>
        <dbReference type="ARBA" id="ARBA00022679"/>
    </source>
</evidence>
<dbReference type="SMART" id="SM00967">
    <property type="entry name" value="SpoU_sub_bind"/>
    <property type="match status" value="1"/>
</dbReference>
<proteinExistence type="predicted"/>
<feature type="domain" description="RNA 2-O ribose methyltransferase substrate binding" evidence="3">
    <location>
        <begin position="26"/>
        <end position="93"/>
    </location>
</feature>
<protein>
    <submittedName>
        <fullName evidence="4">23S rRNA (Guanosine(2251)-2'-O)-methyltransferase RlmB</fullName>
    </submittedName>
</protein>
<keyword evidence="1 4" id="KW-0489">Methyltransferase</keyword>
<evidence type="ECO:0000256" key="1">
    <source>
        <dbReference type="ARBA" id="ARBA00022603"/>
    </source>
</evidence>
<dbReference type="NCBIfam" id="TIGR00186">
    <property type="entry name" value="rRNA_methyl_3"/>
    <property type="match status" value="1"/>
</dbReference>
<dbReference type="InterPro" id="IPR029028">
    <property type="entry name" value="Alpha/beta_knot_MTases"/>
</dbReference>
<dbReference type="AlphaFoldDB" id="A0A399QXY7"/>
<evidence type="ECO:0000313" key="5">
    <source>
        <dbReference type="Proteomes" id="UP000265431"/>
    </source>
</evidence>
<dbReference type="InterPro" id="IPR004441">
    <property type="entry name" value="rRNA_MeTrfase_TrmH"/>
</dbReference>
<dbReference type="Gene3D" id="3.40.1280.10">
    <property type="match status" value="1"/>
</dbReference>
<evidence type="ECO:0000259" key="3">
    <source>
        <dbReference type="SMART" id="SM00967"/>
    </source>
</evidence>
<accession>A0A399QXY7</accession>
<dbReference type="CDD" id="cd18103">
    <property type="entry name" value="SpoU-like_RlmB"/>
    <property type="match status" value="1"/>
</dbReference>
<dbReference type="PANTHER" id="PTHR46429:SF1">
    <property type="entry name" value="23S RRNA (GUANOSINE-2'-O-)-METHYLTRANSFERASE RLMB"/>
    <property type="match status" value="1"/>
</dbReference>
<dbReference type="RefSeq" id="WP_119378998.1">
    <property type="nucleotide sequence ID" value="NZ_QWGB01000005.1"/>
</dbReference>
<dbReference type="EMBL" id="QWGB01000005">
    <property type="protein sequence ID" value="RIJ23810.1"/>
    <property type="molecule type" value="Genomic_DNA"/>
</dbReference>
<evidence type="ECO:0000313" key="4">
    <source>
        <dbReference type="EMBL" id="RIJ23810.1"/>
    </source>
</evidence>
<dbReference type="GO" id="GO:0032259">
    <property type="term" value="P:methylation"/>
    <property type="evidence" value="ECO:0007669"/>
    <property type="project" value="UniProtKB-KW"/>
</dbReference>
<dbReference type="GO" id="GO:0005829">
    <property type="term" value="C:cytosol"/>
    <property type="evidence" value="ECO:0007669"/>
    <property type="project" value="TreeGrafter"/>
</dbReference>
<dbReference type="PANTHER" id="PTHR46429">
    <property type="entry name" value="23S RRNA (GUANOSINE-2'-O-)-METHYLTRANSFERASE RLMB"/>
    <property type="match status" value="1"/>
</dbReference>
<dbReference type="GO" id="GO:0003723">
    <property type="term" value="F:RNA binding"/>
    <property type="evidence" value="ECO:0007669"/>
    <property type="project" value="InterPro"/>
</dbReference>
<keyword evidence="2 4" id="KW-0808">Transferase</keyword>
<gene>
    <name evidence="4" type="primary">rlmB</name>
    <name evidence="4" type="ORF">D1224_06000</name>
</gene>
<dbReference type="GO" id="GO:0008173">
    <property type="term" value="F:RNA methyltransferase activity"/>
    <property type="evidence" value="ECO:0007669"/>
    <property type="project" value="InterPro"/>
</dbReference>
<dbReference type="SUPFAM" id="SSF75217">
    <property type="entry name" value="alpha/beta knot"/>
    <property type="match status" value="1"/>
</dbReference>
<organism evidence="4 5">
    <name type="scientific">Henriciella barbarensis</name>
    <dbReference type="NCBI Taxonomy" id="86342"/>
    <lineage>
        <taxon>Bacteria</taxon>
        <taxon>Pseudomonadati</taxon>
        <taxon>Pseudomonadota</taxon>
        <taxon>Alphaproteobacteria</taxon>
        <taxon>Hyphomonadales</taxon>
        <taxon>Hyphomonadaceae</taxon>
        <taxon>Henriciella</taxon>
    </lineage>
</organism>
<name>A0A399QXY7_9PROT</name>
<dbReference type="InterPro" id="IPR001537">
    <property type="entry name" value="SpoU_MeTrfase"/>
</dbReference>
<sequence>MKPIPRNHEKRRFAARSAPDPNEPLWLWGQHAVEAAISNKNRVILRWVATENAAKRTGLTGFEVMDQKTLSKLLPPGAVHQGIAIKVEPAEPSALEDVINRPDAPDTLCVLDQISDPHNLGAIFRSAAAFGVGGLVLQTRHTPPLTGVVAKSAAGAIETIEEIRVVNIARALDALGAAGYHTVGLAGEGMEQLSASVSGAGKVAFVMGAEGSGLRPAVAKACATLARIPMVPGMESLNVSNAAAIAFYEAMRSKQL</sequence>
<dbReference type="Proteomes" id="UP000265431">
    <property type="component" value="Unassembled WGS sequence"/>
</dbReference>